<dbReference type="GO" id="GO:0006508">
    <property type="term" value="P:proteolysis"/>
    <property type="evidence" value="ECO:0007669"/>
    <property type="project" value="InterPro"/>
</dbReference>
<feature type="chain" id="PRO_5024961536" evidence="1">
    <location>
        <begin position="20"/>
        <end position="849"/>
    </location>
</feature>
<evidence type="ECO:0000256" key="1">
    <source>
        <dbReference type="SAM" id="SignalP"/>
    </source>
</evidence>
<dbReference type="GO" id="GO:0004181">
    <property type="term" value="F:metallocarboxypeptidase activity"/>
    <property type="evidence" value="ECO:0007669"/>
    <property type="project" value="InterPro"/>
</dbReference>
<dbReference type="CDD" id="cd06238">
    <property type="entry name" value="M14-like"/>
    <property type="match status" value="1"/>
</dbReference>
<accession>A0A5S9ITA5</accession>
<protein>
    <submittedName>
        <fullName evidence="3">Peptidase M14</fullName>
    </submittedName>
</protein>
<dbReference type="AlphaFoldDB" id="A0A5S9ITA5"/>
<dbReference type="SMART" id="SM00631">
    <property type="entry name" value="Zn_pept"/>
    <property type="match status" value="1"/>
</dbReference>
<dbReference type="InterPro" id="IPR000834">
    <property type="entry name" value="Peptidase_M14"/>
</dbReference>
<dbReference type="Pfam" id="PF00246">
    <property type="entry name" value="Peptidase_M14"/>
    <property type="match status" value="1"/>
</dbReference>
<dbReference type="SUPFAM" id="SSF52317">
    <property type="entry name" value="Class I glutamine amidotransferase-like"/>
    <property type="match status" value="1"/>
</dbReference>
<proteinExistence type="predicted"/>
<dbReference type="InterPro" id="IPR029062">
    <property type="entry name" value="Class_I_gatase-like"/>
</dbReference>
<feature type="signal peptide" evidence="1">
    <location>
        <begin position="1"/>
        <end position="19"/>
    </location>
</feature>
<dbReference type="CDD" id="cd03143">
    <property type="entry name" value="A4_beta-galactosidase_middle_domain"/>
    <property type="match status" value="1"/>
</dbReference>
<keyword evidence="1" id="KW-0732">Signal</keyword>
<keyword evidence="4" id="KW-1185">Reference proteome</keyword>
<reference evidence="3 4" key="1">
    <citation type="submission" date="2019-08" db="EMBL/GenBank/DDBJ databases">
        <title>Complete genome sequence of Candidatus Uab amorphum.</title>
        <authorList>
            <person name="Shiratori T."/>
            <person name="Suzuki S."/>
            <person name="Kakizawa Y."/>
            <person name="Ishida K."/>
        </authorList>
    </citation>
    <scope>NUCLEOTIDE SEQUENCE [LARGE SCALE GENOMIC DNA]</scope>
    <source>
        <strain evidence="3 4">SRT547</strain>
    </source>
</reference>
<dbReference type="GO" id="GO:0008270">
    <property type="term" value="F:zinc ion binding"/>
    <property type="evidence" value="ECO:0007669"/>
    <property type="project" value="InterPro"/>
</dbReference>
<dbReference type="Gene3D" id="3.40.630.10">
    <property type="entry name" value="Zn peptidases"/>
    <property type="match status" value="1"/>
</dbReference>
<evidence type="ECO:0000313" key="4">
    <source>
        <dbReference type="Proteomes" id="UP000326354"/>
    </source>
</evidence>
<dbReference type="OrthoDB" id="9767214at2"/>
<dbReference type="Proteomes" id="UP000326354">
    <property type="component" value="Chromosome"/>
</dbReference>
<dbReference type="RefSeq" id="WP_151971551.1">
    <property type="nucleotide sequence ID" value="NZ_AP019860.1"/>
</dbReference>
<dbReference type="EMBL" id="AP019860">
    <property type="protein sequence ID" value="BBM87534.1"/>
    <property type="molecule type" value="Genomic_DNA"/>
</dbReference>
<evidence type="ECO:0000259" key="2">
    <source>
        <dbReference type="SMART" id="SM00631"/>
    </source>
</evidence>
<organism evidence="3 4">
    <name type="scientific">Uabimicrobium amorphum</name>
    <dbReference type="NCBI Taxonomy" id="2596890"/>
    <lineage>
        <taxon>Bacteria</taxon>
        <taxon>Pseudomonadati</taxon>
        <taxon>Planctomycetota</taxon>
        <taxon>Candidatus Uabimicrobiia</taxon>
        <taxon>Candidatus Uabimicrobiales</taxon>
        <taxon>Candidatus Uabimicrobiaceae</taxon>
        <taxon>Candidatus Uabimicrobium</taxon>
    </lineage>
</organism>
<dbReference type="KEGG" id="uam:UABAM_05946"/>
<sequence length="849" mass="96695">MRKYVIILLLLCASVTAQVQLDYYLPQGEYDKNIPTPQQFLGYQVGEWHVSHDQLVYYIKKLGELSERFNVQEYARSYEARPLIVATITSTDNHQNIEEIQQRHRSLRSGNDIDVSTMPAVVYIGHSIHGNEPSGSNAALIAAYFLAAAQGEEVEKMLQNTIILLDPCMNPDGFNRFASWVNTHKSKKPTAAAICREHNEVWPRGRTNHYWFDLNRDWLLTQHPESRGRVKIFQQWQPNILTDHHEMGTQSTYFFQPGVPKRTHPLTPQKNQILTKKIAHFHAKTLDKIGSLYYSEERFDDFYYGKGSTYPDVQGAVGILFEQASSRGHLQESVHGDVSFPFTIRNQVKTIFSTLEAAQNLRVELLSYRRNFYSESRELAQKDEIKAYIISDNNDKKRLTHFAQLLQRHKIDVFHLAKPITVDSVEYTEENSLLVPTHQSQYRLIKSLFERRTSFADTIFYDVSAWTMPMAFHLSFAELKNKAQLTYLQGENYQYTFTPPQTTFDEKAYAYLFTWDGYYAPRALNRLLQLGAKVKVATKEFSAVVNGAQKRFTYGTILVPMGIQTDKKQIAHTMETIASEDHVAVYRAETGFTPVGMDLGSGNFRSLQPPKTVMLAGKGVNAYDAGEVWHLFDVRFNIPLVVVDVDDFSSLDMHKYNTMVMVDGSYNLSSSDTQKLQDWVKSGGNLIAAKRAINWAVSAQIAPLQFVTPESTYTDRLPYISRVQNEGSQITGGAILEGKTDLTHPLLYGYHHQSIHLFRRGNMAIKKPKNVYSVPIVYTDNPLASGYMSKENQQLIKSTPAIVVCGKGRGKVICMADNLNFRAFWYGTNKIFINGVLFGRIIDNGSVEK</sequence>
<name>A0A5S9ITA5_UABAM</name>
<gene>
    <name evidence="3" type="ORF">UABAM_05946</name>
</gene>
<evidence type="ECO:0000313" key="3">
    <source>
        <dbReference type="EMBL" id="BBM87534.1"/>
    </source>
</evidence>
<dbReference type="SUPFAM" id="SSF53187">
    <property type="entry name" value="Zn-dependent exopeptidases"/>
    <property type="match status" value="1"/>
</dbReference>
<feature type="domain" description="Peptidase M14" evidence="2">
    <location>
        <begin position="49"/>
        <end position="332"/>
    </location>
</feature>